<accession>A0A3S5AJ94</accession>
<dbReference type="EMBL" id="CAAALY010035326">
    <property type="protein sequence ID" value="VEL18029.1"/>
    <property type="molecule type" value="Genomic_DNA"/>
</dbReference>
<dbReference type="Proteomes" id="UP000784294">
    <property type="component" value="Unassembled WGS sequence"/>
</dbReference>
<sequence length="102" mass="11244">MLTDERADAKETIAIDTSPTLGAASHLENVDPGVWSESFSPRESTKATEAIANGTSEALPTMQVIGLLYYSIMRDWELGLLCLAAWVELNRSLFRTKARQLT</sequence>
<keyword evidence="2" id="KW-1185">Reference proteome</keyword>
<gene>
    <name evidence="1" type="ORF">PXEA_LOCUS11469</name>
</gene>
<evidence type="ECO:0000313" key="1">
    <source>
        <dbReference type="EMBL" id="VEL18029.1"/>
    </source>
</evidence>
<proteinExistence type="predicted"/>
<reference evidence="1" key="1">
    <citation type="submission" date="2018-11" db="EMBL/GenBank/DDBJ databases">
        <authorList>
            <consortium name="Pathogen Informatics"/>
        </authorList>
    </citation>
    <scope>NUCLEOTIDE SEQUENCE</scope>
</reference>
<name>A0A3S5AJ94_9PLAT</name>
<comment type="caution">
    <text evidence="1">The sequence shown here is derived from an EMBL/GenBank/DDBJ whole genome shotgun (WGS) entry which is preliminary data.</text>
</comment>
<evidence type="ECO:0000313" key="2">
    <source>
        <dbReference type="Proteomes" id="UP000784294"/>
    </source>
</evidence>
<protein>
    <submittedName>
        <fullName evidence="1">Uncharacterized protein</fullName>
    </submittedName>
</protein>
<dbReference type="AlphaFoldDB" id="A0A3S5AJ94"/>
<organism evidence="1 2">
    <name type="scientific">Protopolystoma xenopodis</name>
    <dbReference type="NCBI Taxonomy" id="117903"/>
    <lineage>
        <taxon>Eukaryota</taxon>
        <taxon>Metazoa</taxon>
        <taxon>Spiralia</taxon>
        <taxon>Lophotrochozoa</taxon>
        <taxon>Platyhelminthes</taxon>
        <taxon>Monogenea</taxon>
        <taxon>Polyopisthocotylea</taxon>
        <taxon>Polystomatidea</taxon>
        <taxon>Polystomatidae</taxon>
        <taxon>Protopolystoma</taxon>
    </lineage>
</organism>